<dbReference type="InterPro" id="IPR050260">
    <property type="entry name" value="FAD-bd_OxRdtase"/>
</dbReference>
<evidence type="ECO:0000256" key="4">
    <source>
        <dbReference type="ARBA" id="ARBA00022827"/>
    </source>
</evidence>
<comment type="similarity">
    <text evidence="2">Belongs to the class-III pyridine nucleotide-disulfide oxidoreductase family.</text>
</comment>
<keyword evidence="5" id="KW-0560">Oxidoreductase</keyword>
<evidence type="ECO:0000256" key="5">
    <source>
        <dbReference type="ARBA" id="ARBA00023002"/>
    </source>
</evidence>
<keyword evidence="4" id="KW-0274">FAD</keyword>
<evidence type="ECO:0000256" key="1">
    <source>
        <dbReference type="ARBA" id="ARBA00001974"/>
    </source>
</evidence>
<dbReference type="EMBL" id="SLUP01000001">
    <property type="protein sequence ID" value="TCL68877.1"/>
    <property type="molecule type" value="Genomic_DNA"/>
</dbReference>
<dbReference type="InterPro" id="IPR004099">
    <property type="entry name" value="Pyr_nucl-diS_OxRdtase_dimer"/>
</dbReference>
<evidence type="ECO:0000259" key="7">
    <source>
        <dbReference type="PROSITE" id="PS50206"/>
    </source>
</evidence>
<dbReference type="InterPro" id="IPR036188">
    <property type="entry name" value="FAD/NAD-bd_sf"/>
</dbReference>
<sequence>MKNIIVIGGLSAGPSAAAKARRENEQANILLFEKGAHISYATCGMPYAFSGVIESREKLMVVKPELLTNRFNIDVHLNEEIVKIDTQNKMVYSNIKSYEYDTLIFATGASSIVPPIENIKLATNWSTCRSMVDFDKIINEGLTGASKNIAVIGAGLIGVEVAENLKEAGKKVTLIEGSTHVLNMWQKKFGNFAGNVLKADGINVLTETLVSKFDIDENGKIQAIITKDGRSIPTDFVILSVGIKPNTSLLLAEGAESICNGALKVNEFMETSIKDVYAAGDNVSIKNLQTNEYDYFPLGTHSNKAGRAAGANAVGRSIEFKGAYKTAIVKVFDYTLARTGMNATALTQKGIPFETVLTVAGSTPSYYPDQKDLITEIYYDPKTEEIYGAELFGEVGVDKRIDVLSTAIYAKLKMSDLAQLDLAYAPPFSPAKDPVVVTSYVTENILNDRSEQISVEALETLINLSSKDDYLLLDARTLEEFEKGTIPGAVNFPLDSLRNHIDFIKSQDKKVIVFCQKGLRGYLAELILRNNNITNVLNLAGGFKIWQMYSDQIEIPEQTVLS</sequence>
<dbReference type="Pfam" id="PF00581">
    <property type="entry name" value="Rhodanese"/>
    <property type="match status" value="1"/>
</dbReference>
<dbReference type="SUPFAM" id="SSF51905">
    <property type="entry name" value="FAD/NAD(P)-binding domain"/>
    <property type="match status" value="1"/>
</dbReference>
<dbReference type="PRINTS" id="PR00411">
    <property type="entry name" value="PNDRDTASEI"/>
</dbReference>
<evidence type="ECO:0000313" key="8">
    <source>
        <dbReference type="EMBL" id="TCL68877.1"/>
    </source>
</evidence>
<name>A0A4V2QEP8_9FLAO</name>
<keyword evidence="3" id="KW-0285">Flavoprotein</keyword>
<dbReference type="PRINTS" id="PR00368">
    <property type="entry name" value="FADPNR"/>
</dbReference>
<reference evidence="8 9" key="1">
    <citation type="submission" date="2019-03" db="EMBL/GenBank/DDBJ databases">
        <title>Genomic Encyclopedia of Type Strains, Phase IV (KMG-IV): sequencing the most valuable type-strain genomes for metagenomic binning, comparative biology and taxonomic classification.</title>
        <authorList>
            <person name="Goeker M."/>
        </authorList>
    </citation>
    <scope>NUCLEOTIDE SEQUENCE [LARGE SCALE GENOMIC DNA]</scope>
    <source>
        <strain evidence="8 9">DSM 18792</strain>
    </source>
</reference>
<dbReference type="GO" id="GO:0016491">
    <property type="term" value="F:oxidoreductase activity"/>
    <property type="evidence" value="ECO:0007669"/>
    <property type="project" value="UniProtKB-KW"/>
</dbReference>
<dbReference type="Gene3D" id="3.50.50.60">
    <property type="entry name" value="FAD/NAD(P)-binding domain"/>
    <property type="match status" value="2"/>
</dbReference>
<accession>A0A4V2QEP8</accession>
<dbReference type="PANTHER" id="PTHR43429">
    <property type="entry name" value="PYRIDINE NUCLEOTIDE-DISULFIDE OXIDOREDUCTASE DOMAIN-CONTAINING"/>
    <property type="match status" value="1"/>
</dbReference>
<protein>
    <submittedName>
        <fullName evidence="8">NADPH-dependent 2,4-dienoyl-CoA reductase/sulfur reductase-like enzyme</fullName>
    </submittedName>
</protein>
<dbReference type="PROSITE" id="PS50206">
    <property type="entry name" value="RHODANESE_3"/>
    <property type="match status" value="1"/>
</dbReference>
<evidence type="ECO:0000313" key="9">
    <source>
        <dbReference type="Proteomes" id="UP000295455"/>
    </source>
</evidence>
<dbReference type="AlphaFoldDB" id="A0A4V2QEP8"/>
<feature type="domain" description="Rhodanese" evidence="7">
    <location>
        <begin position="466"/>
        <end position="555"/>
    </location>
</feature>
<dbReference type="Gene3D" id="3.40.250.10">
    <property type="entry name" value="Rhodanese-like domain"/>
    <property type="match status" value="1"/>
</dbReference>
<dbReference type="SMART" id="SM00450">
    <property type="entry name" value="RHOD"/>
    <property type="match status" value="1"/>
</dbReference>
<dbReference type="PANTHER" id="PTHR43429:SF1">
    <property type="entry name" value="NAD(P)H SULFUR OXIDOREDUCTASE (COA-DEPENDENT)"/>
    <property type="match status" value="1"/>
</dbReference>
<evidence type="ECO:0000256" key="6">
    <source>
        <dbReference type="ARBA" id="ARBA00023284"/>
    </source>
</evidence>
<dbReference type="Proteomes" id="UP000295455">
    <property type="component" value="Unassembled WGS sequence"/>
</dbReference>
<evidence type="ECO:0000256" key="2">
    <source>
        <dbReference type="ARBA" id="ARBA00009130"/>
    </source>
</evidence>
<dbReference type="SUPFAM" id="SSF55424">
    <property type="entry name" value="FAD/NAD-linked reductases, dimerisation (C-terminal) domain"/>
    <property type="match status" value="1"/>
</dbReference>
<evidence type="ECO:0000256" key="3">
    <source>
        <dbReference type="ARBA" id="ARBA00022630"/>
    </source>
</evidence>
<dbReference type="InterPro" id="IPR016156">
    <property type="entry name" value="FAD/NAD-linked_Rdtase_dimer_sf"/>
</dbReference>
<keyword evidence="6" id="KW-0676">Redox-active center</keyword>
<dbReference type="SUPFAM" id="SSF52821">
    <property type="entry name" value="Rhodanese/Cell cycle control phosphatase"/>
    <property type="match status" value="1"/>
</dbReference>
<dbReference type="RefSeq" id="WP_132214159.1">
    <property type="nucleotide sequence ID" value="NZ_OX156936.1"/>
</dbReference>
<organism evidence="8 9">
    <name type="scientific">Mariniflexile fucanivorans</name>
    <dbReference type="NCBI Taxonomy" id="264023"/>
    <lineage>
        <taxon>Bacteria</taxon>
        <taxon>Pseudomonadati</taxon>
        <taxon>Bacteroidota</taxon>
        <taxon>Flavobacteriia</taxon>
        <taxon>Flavobacteriales</taxon>
        <taxon>Flavobacteriaceae</taxon>
        <taxon>Mariniflexile</taxon>
    </lineage>
</organism>
<comment type="caution">
    <text evidence="8">The sequence shown here is derived from an EMBL/GenBank/DDBJ whole genome shotgun (WGS) entry which is preliminary data.</text>
</comment>
<dbReference type="OrthoDB" id="9792592at2"/>
<proteinExistence type="inferred from homology"/>
<dbReference type="Pfam" id="PF02852">
    <property type="entry name" value="Pyr_redox_dim"/>
    <property type="match status" value="1"/>
</dbReference>
<dbReference type="InterPro" id="IPR001763">
    <property type="entry name" value="Rhodanese-like_dom"/>
</dbReference>
<gene>
    <name evidence="8" type="ORF">EV196_101302</name>
</gene>
<dbReference type="InterPro" id="IPR036873">
    <property type="entry name" value="Rhodanese-like_dom_sf"/>
</dbReference>
<comment type="cofactor">
    <cofactor evidence="1">
        <name>FAD</name>
        <dbReference type="ChEBI" id="CHEBI:57692"/>
    </cofactor>
</comment>
<dbReference type="InterPro" id="IPR023753">
    <property type="entry name" value="FAD/NAD-binding_dom"/>
</dbReference>
<keyword evidence="9" id="KW-1185">Reference proteome</keyword>
<dbReference type="Pfam" id="PF07992">
    <property type="entry name" value="Pyr_redox_2"/>
    <property type="match status" value="1"/>
</dbReference>